<dbReference type="AlphaFoldDB" id="A0A4V2RCV4"/>
<proteinExistence type="predicted"/>
<name>A0A4V2RCV4_9BACI</name>
<keyword evidence="3" id="KW-1185">Reference proteome</keyword>
<reference evidence="2 3" key="1">
    <citation type="journal article" date="2015" name="Stand. Genomic Sci.">
        <title>Genomic Encyclopedia of Bacterial and Archaeal Type Strains, Phase III: the genomes of soil and plant-associated and newly described type strains.</title>
        <authorList>
            <person name="Whitman W.B."/>
            <person name="Woyke T."/>
            <person name="Klenk H.P."/>
            <person name="Zhou Y."/>
            <person name="Lilburn T.G."/>
            <person name="Beck B.J."/>
            <person name="De Vos P."/>
            <person name="Vandamme P."/>
            <person name="Eisen J.A."/>
            <person name="Garrity G."/>
            <person name="Hugenholtz P."/>
            <person name="Kyrpides N.C."/>
        </authorList>
    </citation>
    <scope>NUCLEOTIDE SEQUENCE [LARGE SCALE GENOMIC DNA]</scope>
    <source>
        <strain evidence="2 3">CV53</strain>
    </source>
</reference>
<evidence type="ECO:0000313" key="2">
    <source>
        <dbReference type="EMBL" id="TCN22420.1"/>
    </source>
</evidence>
<feature type="region of interest" description="Disordered" evidence="1">
    <location>
        <begin position="87"/>
        <end position="108"/>
    </location>
</feature>
<dbReference type="EMBL" id="SLVV01000011">
    <property type="protein sequence ID" value="TCN22420.1"/>
    <property type="molecule type" value="Genomic_DNA"/>
</dbReference>
<sequence>MNHYGFYPGLQQGHPLMETHPYARQQTPETMQFGIDPFYQQQYNLNYFDPYNHPASYIENTFDAEEENELSRQPALERRIAALERQNREQTQELNRLSQENRRQNQETARLNREINRLNQEVNRLNQNDVRTTRRLNRLNQRLRTVENRLNIPFTAEDGF</sequence>
<protein>
    <submittedName>
        <fullName evidence="2">Uncharacterized protein</fullName>
    </submittedName>
</protein>
<feature type="compositionally biased region" description="Basic and acidic residues" evidence="1">
    <location>
        <begin position="99"/>
        <end position="108"/>
    </location>
</feature>
<accession>A0A4V2RCV4</accession>
<gene>
    <name evidence="2" type="ORF">EV146_111263</name>
</gene>
<evidence type="ECO:0000256" key="1">
    <source>
        <dbReference type="SAM" id="MobiDB-lite"/>
    </source>
</evidence>
<comment type="caution">
    <text evidence="2">The sequence shown here is derived from an EMBL/GenBank/DDBJ whole genome shotgun (WGS) entry which is preliminary data.</text>
</comment>
<organism evidence="2 3">
    <name type="scientific">Mesobacillus foraminis</name>
    <dbReference type="NCBI Taxonomy" id="279826"/>
    <lineage>
        <taxon>Bacteria</taxon>
        <taxon>Bacillati</taxon>
        <taxon>Bacillota</taxon>
        <taxon>Bacilli</taxon>
        <taxon>Bacillales</taxon>
        <taxon>Bacillaceae</taxon>
        <taxon>Mesobacillus</taxon>
    </lineage>
</organism>
<evidence type="ECO:0000313" key="3">
    <source>
        <dbReference type="Proteomes" id="UP000295689"/>
    </source>
</evidence>
<dbReference type="Proteomes" id="UP000295689">
    <property type="component" value="Unassembled WGS sequence"/>
</dbReference>